<protein>
    <recommendedName>
        <fullName evidence="2">VTT domain-containing protein</fullName>
    </recommendedName>
</protein>
<sequence length="239" mass="26327">MSTTLPPAAEPPRFLRKVGGFALLLLSFAVAALVIRFQPEVDRFIRSIGGWAYPMATVIFALVASAPFSVTDALAVMNGAIFGPLWGSIINAVGLVLAAMLGYWVNRHATHLLDLDAYLKRLPAWTRRFKPGSPMFLICVRVIPGFGGTVATATAAVMRVPLIRQIYTMCAVAIPICTLLAIGGNRVTVWVHGYERRAGNAVRRYERRAKVYIDKHAHPFHIHFRRVRPTPTPSPMVTP</sequence>
<evidence type="ECO:0000256" key="1">
    <source>
        <dbReference type="SAM" id="Phobius"/>
    </source>
</evidence>
<feature type="transmembrane region" description="Helical" evidence="1">
    <location>
        <begin position="20"/>
        <end position="38"/>
    </location>
</feature>
<reference evidence="3" key="1">
    <citation type="submission" date="2009-10" db="EMBL/GenBank/DDBJ databases">
        <title>Diversity of trophic interactions inside an arsenic-rich microbial ecosystem.</title>
        <authorList>
            <person name="Bertin P.N."/>
            <person name="Heinrich-Salmeron A."/>
            <person name="Pelletier E."/>
            <person name="Goulhen-Chollet F."/>
            <person name="Arsene-Ploetze F."/>
            <person name="Gallien S."/>
            <person name="Calteau A."/>
            <person name="Vallenet D."/>
            <person name="Casiot C."/>
            <person name="Chane-Woon-Ming B."/>
            <person name="Giloteaux L."/>
            <person name="Barakat M."/>
            <person name="Bonnefoy V."/>
            <person name="Bruneel O."/>
            <person name="Chandler M."/>
            <person name="Cleiss J."/>
            <person name="Duran R."/>
            <person name="Elbaz-Poulichet F."/>
            <person name="Fonknechten N."/>
            <person name="Lauga B."/>
            <person name="Mornico D."/>
            <person name="Ortet P."/>
            <person name="Schaeffer C."/>
            <person name="Siguier P."/>
            <person name="Alexander Thil Smith A."/>
            <person name="Van Dorsselaer A."/>
            <person name="Weissenbach J."/>
            <person name="Medigue C."/>
            <person name="Le Paslier D."/>
        </authorList>
    </citation>
    <scope>NUCLEOTIDE SEQUENCE</scope>
</reference>
<dbReference type="EMBL" id="CABL01000005">
    <property type="protein sequence ID" value="CBH75055.1"/>
    <property type="molecule type" value="Genomic_DNA"/>
</dbReference>
<keyword evidence="1" id="KW-0812">Transmembrane</keyword>
<name>E6PF19_9ZZZZ</name>
<dbReference type="Pfam" id="PF09335">
    <property type="entry name" value="VTT_dom"/>
    <property type="match status" value="1"/>
</dbReference>
<dbReference type="AlphaFoldDB" id="E6PF19"/>
<proteinExistence type="predicted"/>
<feature type="transmembrane region" description="Helical" evidence="1">
    <location>
        <begin position="81"/>
        <end position="105"/>
    </location>
</feature>
<keyword evidence="1" id="KW-1133">Transmembrane helix</keyword>
<feature type="transmembrane region" description="Helical" evidence="1">
    <location>
        <begin position="166"/>
        <end position="187"/>
    </location>
</feature>
<comment type="caution">
    <text evidence="3">The sequence shown here is derived from an EMBL/GenBank/DDBJ whole genome shotgun (WGS) entry which is preliminary data.</text>
</comment>
<gene>
    <name evidence="3" type="ORF">CARN1_0230</name>
</gene>
<feature type="domain" description="VTT" evidence="2">
    <location>
        <begin position="71"/>
        <end position="180"/>
    </location>
</feature>
<keyword evidence="1" id="KW-0472">Membrane</keyword>
<evidence type="ECO:0000259" key="2">
    <source>
        <dbReference type="Pfam" id="PF09335"/>
    </source>
</evidence>
<feature type="transmembrane region" description="Helical" evidence="1">
    <location>
        <begin position="135"/>
        <end position="160"/>
    </location>
</feature>
<accession>E6PF19</accession>
<evidence type="ECO:0000313" key="3">
    <source>
        <dbReference type="EMBL" id="CBH75055.1"/>
    </source>
</evidence>
<organism evidence="3">
    <name type="scientific">mine drainage metagenome</name>
    <dbReference type="NCBI Taxonomy" id="410659"/>
    <lineage>
        <taxon>unclassified sequences</taxon>
        <taxon>metagenomes</taxon>
        <taxon>ecological metagenomes</taxon>
    </lineage>
</organism>
<feature type="transmembrane region" description="Helical" evidence="1">
    <location>
        <begin position="50"/>
        <end position="69"/>
    </location>
</feature>
<dbReference type="InterPro" id="IPR032816">
    <property type="entry name" value="VTT_dom"/>
</dbReference>